<dbReference type="SUPFAM" id="SSF54928">
    <property type="entry name" value="RNA-binding domain, RBD"/>
    <property type="match status" value="1"/>
</dbReference>
<proteinExistence type="predicted"/>
<feature type="region of interest" description="Disordered" evidence="3">
    <location>
        <begin position="199"/>
        <end position="290"/>
    </location>
</feature>
<feature type="compositionally biased region" description="Basic and acidic residues" evidence="3">
    <location>
        <begin position="233"/>
        <end position="243"/>
    </location>
</feature>
<evidence type="ECO:0000259" key="5">
    <source>
        <dbReference type="PROSITE" id="PS50158"/>
    </source>
</evidence>
<protein>
    <recommendedName>
        <fullName evidence="8">RNA-binding protein lark</fullName>
    </recommendedName>
</protein>
<feature type="compositionally biased region" description="Polar residues" evidence="3">
    <location>
        <begin position="256"/>
        <end position="265"/>
    </location>
</feature>
<comment type="caution">
    <text evidence="6">The sequence shown here is derived from an EMBL/GenBank/DDBJ whole genome shotgun (WGS) entry which is preliminary data.</text>
</comment>
<keyword evidence="7" id="KW-1185">Reference proteome</keyword>
<keyword evidence="1" id="KW-0479">Metal-binding</keyword>
<dbReference type="InterPro" id="IPR000504">
    <property type="entry name" value="RRM_dom"/>
</dbReference>
<dbReference type="InterPro" id="IPR050907">
    <property type="entry name" value="SRSF"/>
</dbReference>
<reference evidence="6 7" key="1">
    <citation type="submission" date="2024-11" db="EMBL/GenBank/DDBJ databases">
        <title>Chromosome-level genome assembly of the freshwater bivalve Anodonta woodiana.</title>
        <authorList>
            <person name="Chen X."/>
        </authorList>
    </citation>
    <scope>NUCLEOTIDE SEQUENCE [LARGE SCALE GENOMIC DNA]</scope>
    <source>
        <strain evidence="6">MN2024</strain>
        <tissue evidence="6">Gills</tissue>
    </source>
</reference>
<dbReference type="InterPro" id="IPR035979">
    <property type="entry name" value="RBD_domain_sf"/>
</dbReference>
<dbReference type="Pfam" id="PF00076">
    <property type="entry name" value="RRM_1"/>
    <property type="match status" value="1"/>
</dbReference>
<feature type="domain" description="RRM" evidence="4">
    <location>
        <begin position="79"/>
        <end position="149"/>
    </location>
</feature>
<feature type="compositionally biased region" description="Basic and acidic residues" evidence="3">
    <location>
        <begin position="199"/>
        <end position="224"/>
    </location>
</feature>
<keyword evidence="2" id="KW-0694">RNA-binding</keyword>
<evidence type="ECO:0000313" key="7">
    <source>
        <dbReference type="Proteomes" id="UP001634394"/>
    </source>
</evidence>
<dbReference type="Pfam" id="PF00098">
    <property type="entry name" value="zf-CCHC"/>
    <property type="match status" value="1"/>
</dbReference>
<dbReference type="AlphaFoldDB" id="A0ABD3WIP1"/>
<evidence type="ECO:0000259" key="4">
    <source>
        <dbReference type="PROSITE" id="PS50102"/>
    </source>
</evidence>
<evidence type="ECO:0000313" key="6">
    <source>
        <dbReference type="EMBL" id="KAL3873406.1"/>
    </source>
</evidence>
<dbReference type="InterPro" id="IPR001878">
    <property type="entry name" value="Znf_CCHC"/>
</dbReference>
<keyword evidence="1" id="KW-0863">Zinc-finger</keyword>
<dbReference type="Gene3D" id="4.10.60.10">
    <property type="entry name" value="Zinc finger, CCHC-type"/>
    <property type="match status" value="1"/>
</dbReference>
<name>A0ABD3WIP1_SINWO</name>
<accession>A0ABD3WIP1</accession>
<evidence type="ECO:0000256" key="2">
    <source>
        <dbReference type="PROSITE-ProRule" id="PRU00176"/>
    </source>
</evidence>
<evidence type="ECO:0000256" key="3">
    <source>
        <dbReference type="SAM" id="MobiDB-lite"/>
    </source>
</evidence>
<keyword evidence="1" id="KW-0862">Zinc</keyword>
<evidence type="ECO:0008006" key="8">
    <source>
        <dbReference type="Google" id="ProtNLM"/>
    </source>
</evidence>
<feature type="compositionally biased region" description="Low complexity" evidence="3">
    <location>
        <begin position="266"/>
        <end position="276"/>
    </location>
</feature>
<dbReference type="EMBL" id="JBJQND010000006">
    <property type="protein sequence ID" value="KAL3873406.1"/>
    <property type="molecule type" value="Genomic_DNA"/>
</dbReference>
<dbReference type="Gene3D" id="3.30.70.330">
    <property type="match status" value="1"/>
</dbReference>
<organism evidence="6 7">
    <name type="scientific">Sinanodonta woodiana</name>
    <name type="common">Chinese pond mussel</name>
    <name type="synonym">Anodonta woodiana</name>
    <dbReference type="NCBI Taxonomy" id="1069815"/>
    <lineage>
        <taxon>Eukaryota</taxon>
        <taxon>Metazoa</taxon>
        <taxon>Spiralia</taxon>
        <taxon>Lophotrochozoa</taxon>
        <taxon>Mollusca</taxon>
        <taxon>Bivalvia</taxon>
        <taxon>Autobranchia</taxon>
        <taxon>Heteroconchia</taxon>
        <taxon>Palaeoheterodonta</taxon>
        <taxon>Unionida</taxon>
        <taxon>Unionoidea</taxon>
        <taxon>Unionidae</taxon>
        <taxon>Unioninae</taxon>
        <taxon>Sinanodonta</taxon>
    </lineage>
</organism>
<evidence type="ECO:0000256" key="1">
    <source>
        <dbReference type="PROSITE-ProRule" id="PRU00047"/>
    </source>
</evidence>
<dbReference type="SMART" id="SM00343">
    <property type="entry name" value="ZnF_C2HC"/>
    <property type="match status" value="1"/>
</dbReference>
<sequence>MAVVYTFDWFIVKIIIWKRVGKPVGRRGQTSLRLEQRTLIEQQILKQKHDLHIHKLNHEIKQLSLSKKKWAELSRKISTKIYVGNLPDTCRRVDLQKLFEKYGEVVECDIVKNYGFVHFSDPDEAKTAVDALNDSPFEGSQLKVELSHSKVRQKPGMGGKGECYRCGKEGHWSKDCPKGPSRPKGGAPYRESYRDPYDAYYRDPYRLPPPDRYRPYPDPYDRRPLPPPPPRDPYFRERERDPYARPPPEYYGRRSPPSSTINSYQDYLDGLRLGDPYYDDYYRRRSRGNS</sequence>
<dbReference type="GO" id="GO:0003723">
    <property type="term" value="F:RNA binding"/>
    <property type="evidence" value="ECO:0007669"/>
    <property type="project" value="UniProtKB-UniRule"/>
</dbReference>
<dbReference type="InterPro" id="IPR012677">
    <property type="entry name" value="Nucleotide-bd_a/b_plait_sf"/>
</dbReference>
<dbReference type="Proteomes" id="UP001634394">
    <property type="component" value="Unassembled WGS sequence"/>
</dbReference>
<dbReference type="CDD" id="cd12343">
    <property type="entry name" value="RRM1_2_CoAA_like"/>
    <property type="match status" value="1"/>
</dbReference>
<dbReference type="SMART" id="SM00360">
    <property type="entry name" value="RRM"/>
    <property type="match status" value="1"/>
</dbReference>
<dbReference type="GO" id="GO:0008270">
    <property type="term" value="F:zinc ion binding"/>
    <property type="evidence" value="ECO:0007669"/>
    <property type="project" value="UniProtKB-KW"/>
</dbReference>
<dbReference type="PROSITE" id="PS50102">
    <property type="entry name" value="RRM"/>
    <property type="match status" value="1"/>
</dbReference>
<feature type="domain" description="CCHC-type" evidence="5">
    <location>
        <begin position="163"/>
        <end position="178"/>
    </location>
</feature>
<dbReference type="PROSITE" id="PS50158">
    <property type="entry name" value="ZF_CCHC"/>
    <property type="match status" value="1"/>
</dbReference>
<gene>
    <name evidence="6" type="ORF">ACJMK2_036529</name>
</gene>
<feature type="region of interest" description="Disordered" evidence="3">
    <location>
        <begin position="175"/>
        <end position="194"/>
    </location>
</feature>
<dbReference type="PANTHER" id="PTHR23147">
    <property type="entry name" value="SERINE/ARGININE RICH SPLICING FACTOR"/>
    <property type="match status" value="1"/>
</dbReference>